<feature type="transmembrane region" description="Helical" evidence="1">
    <location>
        <begin position="136"/>
        <end position="157"/>
    </location>
</feature>
<name>A0A1I2IZS0_9ACTN</name>
<feature type="transmembrane region" description="Helical" evidence="1">
    <location>
        <begin position="90"/>
        <end position="106"/>
    </location>
</feature>
<sequence>MTLGVPAIAVPAFALSCWLACFLLGRDPSRPTLRWTATALVSYALGVAAWTVWPVSATAEVLLCIPALCWAGAVVALLPLTPSERRPIDRGALLLGAAFLLMIIFLPQAGRLVVLAPMVGALSLMWRLREQITPRMLPLALTVMAVLCTAALVLLLFTSSGELAAIAALGLDLLVVGYLMAVAHASETGERLRPDLRRSMVAQLAVLVLVGIPTGVTLWLVRGHDGLALLQFVVLAAGSALAGLGSQARRALDRVALADDQPLRADRAALFLNADALLRRREQRRLDTIGEPEFLRMTRRALNDFGDLNRLARSPLTDLPAVERRLAGREDQPRARARELRAVLRECVSSMRPAGPFGTTEEWRYYNVLQFCCVLGLNPYARRLRTDGVSREARLAVDWFKRYVPQDVTKQWQREAAMLVAEQLWIDVVGRRRALPSAEITTRTT</sequence>
<accession>A0A1I2IZS0</accession>
<gene>
    <name evidence="2" type="ORF">SAMN05421541_11198</name>
</gene>
<feature type="transmembrane region" description="Helical" evidence="1">
    <location>
        <begin position="6"/>
        <end position="25"/>
    </location>
</feature>
<evidence type="ECO:0000313" key="3">
    <source>
        <dbReference type="Proteomes" id="UP000199645"/>
    </source>
</evidence>
<dbReference type="AlphaFoldDB" id="A0A1I2IZS0"/>
<protein>
    <submittedName>
        <fullName evidence="2">Uncharacterized protein</fullName>
    </submittedName>
</protein>
<feature type="transmembrane region" description="Helical" evidence="1">
    <location>
        <begin position="163"/>
        <end position="183"/>
    </location>
</feature>
<keyword evidence="1" id="KW-0472">Membrane</keyword>
<dbReference type="Proteomes" id="UP000199645">
    <property type="component" value="Unassembled WGS sequence"/>
</dbReference>
<proteinExistence type="predicted"/>
<dbReference type="STRING" id="35752.SAMN05421541_11198"/>
<keyword evidence="3" id="KW-1185">Reference proteome</keyword>
<feature type="transmembrane region" description="Helical" evidence="1">
    <location>
        <begin position="227"/>
        <end position="244"/>
    </location>
</feature>
<organism evidence="2 3">
    <name type="scientific">Actinoplanes philippinensis</name>
    <dbReference type="NCBI Taxonomy" id="35752"/>
    <lineage>
        <taxon>Bacteria</taxon>
        <taxon>Bacillati</taxon>
        <taxon>Actinomycetota</taxon>
        <taxon>Actinomycetes</taxon>
        <taxon>Micromonosporales</taxon>
        <taxon>Micromonosporaceae</taxon>
        <taxon>Actinoplanes</taxon>
    </lineage>
</organism>
<reference evidence="2 3" key="1">
    <citation type="submission" date="2016-10" db="EMBL/GenBank/DDBJ databases">
        <authorList>
            <person name="de Groot N.N."/>
        </authorList>
    </citation>
    <scope>NUCLEOTIDE SEQUENCE [LARGE SCALE GENOMIC DNA]</scope>
    <source>
        <strain evidence="2 3">DSM 43019</strain>
    </source>
</reference>
<evidence type="ECO:0000313" key="2">
    <source>
        <dbReference type="EMBL" id="SFF47784.1"/>
    </source>
</evidence>
<dbReference type="RefSeq" id="WP_239143766.1">
    <property type="nucleotide sequence ID" value="NZ_BOMT01000062.1"/>
</dbReference>
<feature type="transmembrane region" description="Helical" evidence="1">
    <location>
        <begin position="32"/>
        <end position="53"/>
    </location>
</feature>
<feature type="transmembrane region" description="Helical" evidence="1">
    <location>
        <begin position="59"/>
        <end position="78"/>
    </location>
</feature>
<keyword evidence="1" id="KW-1133">Transmembrane helix</keyword>
<feature type="transmembrane region" description="Helical" evidence="1">
    <location>
        <begin position="204"/>
        <end position="221"/>
    </location>
</feature>
<evidence type="ECO:0000256" key="1">
    <source>
        <dbReference type="SAM" id="Phobius"/>
    </source>
</evidence>
<keyword evidence="1" id="KW-0812">Transmembrane</keyword>
<dbReference type="EMBL" id="FONV01000011">
    <property type="protein sequence ID" value="SFF47784.1"/>
    <property type="molecule type" value="Genomic_DNA"/>
</dbReference>